<accession>A0A8X6WF79</accession>
<proteinExistence type="predicted"/>
<dbReference type="Proteomes" id="UP000887159">
    <property type="component" value="Unassembled WGS sequence"/>
</dbReference>
<feature type="region of interest" description="Disordered" evidence="1">
    <location>
        <begin position="41"/>
        <end position="91"/>
    </location>
</feature>
<dbReference type="AlphaFoldDB" id="A0A8X6WF79"/>
<feature type="compositionally biased region" description="Basic and acidic residues" evidence="1">
    <location>
        <begin position="41"/>
        <end position="80"/>
    </location>
</feature>
<keyword evidence="3" id="KW-1185">Reference proteome</keyword>
<evidence type="ECO:0000313" key="2">
    <source>
        <dbReference type="EMBL" id="GFY33725.1"/>
    </source>
</evidence>
<dbReference type="EMBL" id="BMAU01021418">
    <property type="protein sequence ID" value="GFY33725.1"/>
    <property type="molecule type" value="Genomic_DNA"/>
</dbReference>
<sequence>MGPPMRNREGNGLPLMFKKVWWNRKRGGEIEKKRELVVSERGRKEVSLSVDRDADQESLTRKKRLADRTETSGGESDVKKGAIILTRHRDN</sequence>
<evidence type="ECO:0000256" key="1">
    <source>
        <dbReference type="SAM" id="MobiDB-lite"/>
    </source>
</evidence>
<name>A0A8X6WF79_TRICX</name>
<protein>
    <submittedName>
        <fullName evidence="2">Uncharacterized protein</fullName>
    </submittedName>
</protein>
<gene>
    <name evidence="2" type="ORF">TNCV_4594371</name>
</gene>
<evidence type="ECO:0000313" key="3">
    <source>
        <dbReference type="Proteomes" id="UP000887159"/>
    </source>
</evidence>
<reference evidence="2" key="1">
    <citation type="submission" date="2020-08" db="EMBL/GenBank/DDBJ databases">
        <title>Multicomponent nature underlies the extraordinary mechanical properties of spider dragline silk.</title>
        <authorList>
            <person name="Kono N."/>
            <person name="Nakamura H."/>
            <person name="Mori M."/>
            <person name="Yoshida Y."/>
            <person name="Ohtoshi R."/>
            <person name="Malay A.D."/>
            <person name="Moran D.A.P."/>
            <person name="Tomita M."/>
            <person name="Numata K."/>
            <person name="Arakawa K."/>
        </authorList>
    </citation>
    <scope>NUCLEOTIDE SEQUENCE</scope>
</reference>
<organism evidence="2 3">
    <name type="scientific">Trichonephila clavipes</name>
    <name type="common">Golden silk orbweaver</name>
    <name type="synonym">Nephila clavipes</name>
    <dbReference type="NCBI Taxonomy" id="2585209"/>
    <lineage>
        <taxon>Eukaryota</taxon>
        <taxon>Metazoa</taxon>
        <taxon>Ecdysozoa</taxon>
        <taxon>Arthropoda</taxon>
        <taxon>Chelicerata</taxon>
        <taxon>Arachnida</taxon>
        <taxon>Araneae</taxon>
        <taxon>Araneomorphae</taxon>
        <taxon>Entelegynae</taxon>
        <taxon>Araneoidea</taxon>
        <taxon>Nephilidae</taxon>
        <taxon>Trichonephila</taxon>
    </lineage>
</organism>
<comment type="caution">
    <text evidence="2">The sequence shown here is derived from an EMBL/GenBank/DDBJ whole genome shotgun (WGS) entry which is preliminary data.</text>
</comment>